<reference evidence="2 3" key="1">
    <citation type="submission" date="2021-01" db="EMBL/GenBank/DDBJ databases">
        <title>Genomic Encyclopedia of Type Strains, Phase IV (KMG-IV): sequencing the most valuable type-strain genomes for metagenomic binning, comparative biology and taxonomic classification.</title>
        <authorList>
            <person name="Goeker M."/>
        </authorList>
    </citation>
    <scope>NUCLEOTIDE SEQUENCE [LARGE SCALE GENOMIC DNA]</scope>
    <source>
        <strain evidence="2 3">DSM 25879</strain>
    </source>
</reference>
<keyword evidence="3" id="KW-1185">Reference proteome</keyword>
<dbReference type="EMBL" id="JAFBED010000010">
    <property type="protein sequence ID" value="MBM7621792.1"/>
    <property type="molecule type" value="Genomic_DNA"/>
</dbReference>
<organism evidence="2 3">
    <name type="scientific">Sutcliffiella tianshenii</name>
    <dbReference type="NCBI Taxonomy" id="1463404"/>
    <lineage>
        <taxon>Bacteria</taxon>
        <taxon>Bacillati</taxon>
        <taxon>Bacillota</taxon>
        <taxon>Bacilli</taxon>
        <taxon>Bacillales</taxon>
        <taxon>Bacillaceae</taxon>
        <taxon>Sutcliffiella</taxon>
    </lineage>
</organism>
<dbReference type="Proteomes" id="UP000737402">
    <property type="component" value="Unassembled WGS sequence"/>
</dbReference>
<evidence type="ECO:0000313" key="2">
    <source>
        <dbReference type="EMBL" id="MBM7621792.1"/>
    </source>
</evidence>
<evidence type="ECO:0000256" key="1">
    <source>
        <dbReference type="SAM" id="Phobius"/>
    </source>
</evidence>
<evidence type="ECO:0000313" key="3">
    <source>
        <dbReference type="Proteomes" id="UP000737402"/>
    </source>
</evidence>
<comment type="caution">
    <text evidence="2">The sequence shown here is derived from an EMBL/GenBank/DDBJ whole genome shotgun (WGS) entry which is preliminary data.</text>
</comment>
<keyword evidence="1" id="KW-0472">Membrane</keyword>
<protein>
    <submittedName>
        <fullName evidence="2">Uncharacterized protein</fullName>
    </submittedName>
</protein>
<accession>A0ABS2P496</accession>
<sequence length="72" mass="7864">MLLILGVLVVGIGSIYAYKVGRRSNSSQTSEMDSAISEKVQDHYVLRNPVFLAYIIAISLALIFIAYIALSS</sequence>
<proteinExistence type="predicted"/>
<keyword evidence="1" id="KW-1133">Transmembrane helix</keyword>
<name>A0ABS2P496_9BACI</name>
<keyword evidence="1" id="KW-0812">Transmembrane</keyword>
<gene>
    <name evidence="2" type="ORF">JOC95_003700</name>
</gene>
<feature type="transmembrane region" description="Helical" evidence="1">
    <location>
        <begin position="51"/>
        <end position="70"/>
    </location>
</feature>